<dbReference type="AlphaFoldDB" id="A0A9D9N9S5"/>
<protein>
    <submittedName>
        <fullName evidence="1">Uncharacterized protein</fullName>
    </submittedName>
</protein>
<accession>A0A9D9N9S5</accession>
<gene>
    <name evidence="1" type="ORF">IAB93_07150</name>
</gene>
<name>A0A9D9N9S5_9BACT</name>
<evidence type="ECO:0000313" key="1">
    <source>
        <dbReference type="EMBL" id="MBO8465753.1"/>
    </source>
</evidence>
<proteinExistence type="predicted"/>
<dbReference type="EMBL" id="JADIME010000076">
    <property type="protein sequence ID" value="MBO8465753.1"/>
    <property type="molecule type" value="Genomic_DNA"/>
</dbReference>
<comment type="caution">
    <text evidence="1">The sequence shown here is derived from an EMBL/GenBank/DDBJ whole genome shotgun (WGS) entry which is preliminary data.</text>
</comment>
<reference evidence="1" key="2">
    <citation type="journal article" date="2021" name="PeerJ">
        <title>Extensive microbial diversity within the chicken gut microbiome revealed by metagenomics and culture.</title>
        <authorList>
            <person name="Gilroy R."/>
            <person name="Ravi A."/>
            <person name="Getino M."/>
            <person name="Pursley I."/>
            <person name="Horton D.L."/>
            <person name="Alikhan N.F."/>
            <person name="Baker D."/>
            <person name="Gharbi K."/>
            <person name="Hall N."/>
            <person name="Watson M."/>
            <person name="Adriaenssens E.M."/>
            <person name="Foster-Nyarko E."/>
            <person name="Jarju S."/>
            <person name="Secka A."/>
            <person name="Antonio M."/>
            <person name="Oren A."/>
            <person name="Chaudhuri R.R."/>
            <person name="La Ragione R."/>
            <person name="Hildebrand F."/>
            <person name="Pallen M.J."/>
        </authorList>
    </citation>
    <scope>NUCLEOTIDE SEQUENCE</scope>
    <source>
        <strain evidence="1">10037</strain>
    </source>
</reference>
<reference evidence="1" key="1">
    <citation type="submission" date="2020-10" db="EMBL/GenBank/DDBJ databases">
        <authorList>
            <person name="Gilroy R."/>
        </authorList>
    </citation>
    <scope>NUCLEOTIDE SEQUENCE</scope>
    <source>
        <strain evidence="1">10037</strain>
    </source>
</reference>
<sequence length="77" mass="8669">MRAASSSSNNYTGEDITAGARQTQDFEWTFNVSDLREGVIENTHVVIFVTKLEDNGNYIVNNIIKCNINDSVGFEYM</sequence>
<organism evidence="1 2">
    <name type="scientific">Candidatus Merdivivens pullistercoris</name>
    <dbReference type="NCBI Taxonomy" id="2840873"/>
    <lineage>
        <taxon>Bacteria</taxon>
        <taxon>Pseudomonadati</taxon>
        <taxon>Bacteroidota</taxon>
        <taxon>Bacteroidia</taxon>
        <taxon>Bacteroidales</taxon>
        <taxon>Muribaculaceae</taxon>
        <taxon>Muribaculaceae incertae sedis</taxon>
        <taxon>Candidatus Merdivivens</taxon>
    </lineage>
</organism>
<dbReference type="Proteomes" id="UP000823597">
    <property type="component" value="Unassembled WGS sequence"/>
</dbReference>
<evidence type="ECO:0000313" key="2">
    <source>
        <dbReference type="Proteomes" id="UP000823597"/>
    </source>
</evidence>